<keyword evidence="6 10" id="KW-0573">Peptidoglycan synthesis</keyword>
<accession>A0A7X4KB27</accession>
<dbReference type="InterPro" id="IPR004276">
    <property type="entry name" value="GlycoTrans_28_N"/>
</dbReference>
<evidence type="ECO:0000256" key="10">
    <source>
        <dbReference type="HAMAP-Rule" id="MF_00033"/>
    </source>
</evidence>
<evidence type="ECO:0000256" key="8">
    <source>
        <dbReference type="ARBA" id="ARBA00023306"/>
    </source>
</evidence>
<dbReference type="InterPro" id="IPR006009">
    <property type="entry name" value="GlcNAc_MurG"/>
</dbReference>
<keyword evidence="2 10" id="KW-0132">Cell division</keyword>
<dbReference type="GO" id="GO:0008360">
    <property type="term" value="P:regulation of cell shape"/>
    <property type="evidence" value="ECO:0007669"/>
    <property type="project" value="UniProtKB-KW"/>
</dbReference>
<keyword evidence="8 10" id="KW-0131">Cell cycle</keyword>
<evidence type="ECO:0000256" key="3">
    <source>
        <dbReference type="ARBA" id="ARBA00022676"/>
    </source>
</evidence>
<keyword evidence="14" id="KW-1185">Reference proteome</keyword>
<evidence type="ECO:0000256" key="1">
    <source>
        <dbReference type="ARBA" id="ARBA00022475"/>
    </source>
</evidence>
<feature type="binding site" evidence="10">
    <location>
        <begin position="11"/>
        <end position="13"/>
    </location>
    <ligand>
        <name>UDP-N-acetyl-alpha-D-glucosamine</name>
        <dbReference type="ChEBI" id="CHEBI:57705"/>
    </ligand>
</feature>
<reference evidence="13 14" key="1">
    <citation type="submission" date="2019-12" db="EMBL/GenBank/DDBJ databases">
        <title>Novel species isolated from a subtropical stream in China.</title>
        <authorList>
            <person name="Lu H."/>
        </authorList>
    </citation>
    <scope>NUCLEOTIDE SEQUENCE [LARGE SCALE GENOMIC DNA]</scope>
    <source>
        <strain evidence="13 14">FT55W</strain>
    </source>
</reference>
<evidence type="ECO:0000256" key="5">
    <source>
        <dbReference type="ARBA" id="ARBA00022960"/>
    </source>
</evidence>
<feature type="domain" description="Glycosyltransferase family 28 N-terminal" evidence="11">
    <location>
        <begin position="5"/>
        <end position="140"/>
    </location>
</feature>
<protein>
    <recommendedName>
        <fullName evidence="10">UDP-N-acetylglucosamine--N-acetylmuramyl-(pentapeptide) pyrophosphoryl-undecaprenol N-acetylglucosamine transferase</fullName>
        <ecNumber evidence="10">2.4.1.227</ecNumber>
    </recommendedName>
    <alternativeName>
        <fullName evidence="10">Undecaprenyl-PP-MurNAc-pentapeptide-UDPGlcNAc GlcNAc transferase</fullName>
    </alternativeName>
</protein>
<proteinExistence type="inferred from homology"/>
<comment type="catalytic activity">
    <reaction evidence="10">
        <text>di-trans,octa-cis-undecaprenyl diphospho-N-acetyl-alpha-D-muramoyl-L-alanyl-D-glutamyl-meso-2,6-diaminopimeloyl-D-alanyl-D-alanine + UDP-N-acetyl-alpha-D-glucosamine = di-trans,octa-cis-undecaprenyl diphospho-[N-acetyl-alpha-D-glucosaminyl-(1-&gt;4)]-N-acetyl-alpha-D-muramoyl-L-alanyl-D-glutamyl-meso-2,6-diaminopimeloyl-D-alanyl-D-alanine + UDP + H(+)</text>
        <dbReference type="Rhea" id="RHEA:31227"/>
        <dbReference type="ChEBI" id="CHEBI:15378"/>
        <dbReference type="ChEBI" id="CHEBI:57705"/>
        <dbReference type="ChEBI" id="CHEBI:58223"/>
        <dbReference type="ChEBI" id="CHEBI:61387"/>
        <dbReference type="ChEBI" id="CHEBI:61388"/>
        <dbReference type="EC" id="2.4.1.227"/>
    </reaction>
</comment>
<evidence type="ECO:0000256" key="7">
    <source>
        <dbReference type="ARBA" id="ARBA00023136"/>
    </source>
</evidence>
<dbReference type="GO" id="GO:0050511">
    <property type="term" value="F:undecaprenyldiphospho-muramoylpentapeptide beta-N-acetylglucosaminyltransferase activity"/>
    <property type="evidence" value="ECO:0007669"/>
    <property type="project" value="UniProtKB-UniRule"/>
</dbReference>
<dbReference type="Pfam" id="PF03033">
    <property type="entry name" value="Glyco_transf_28"/>
    <property type="match status" value="1"/>
</dbReference>
<dbReference type="SUPFAM" id="SSF53756">
    <property type="entry name" value="UDP-Glycosyltransferase/glycogen phosphorylase"/>
    <property type="match status" value="1"/>
</dbReference>
<dbReference type="CDD" id="cd03785">
    <property type="entry name" value="GT28_MurG"/>
    <property type="match status" value="1"/>
</dbReference>
<keyword evidence="3 10" id="KW-0328">Glycosyltransferase</keyword>
<feature type="binding site" evidence="10">
    <location>
        <position position="163"/>
    </location>
    <ligand>
        <name>UDP-N-acetyl-alpha-D-glucosamine</name>
        <dbReference type="ChEBI" id="CHEBI:57705"/>
    </ligand>
</feature>
<keyword evidence="5 10" id="KW-0133">Cell shape</keyword>
<feature type="binding site" evidence="10">
    <location>
        <position position="191"/>
    </location>
    <ligand>
        <name>UDP-N-acetyl-alpha-D-glucosamine</name>
        <dbReference type="ChEBI" id="CHEBI:57705"/>
    </ligand>
</feature>
<comment type="function">
    <text evidence="10">Cell wall formation. Catalyzes the transfer of a GlcNAc subunit on undecaprenyl-pyrophosphoryl-MurNAc-pentapeptide (lipid intermediate I) to form undecaprenyl-pyrophosphoryl-MurNAc-(pentapeptide)GlcNAc (lipid intermediate II).</text>
</comment>
<feature type="binding site" evidence="10">
    <location>
        <position position="290"/>
    </location>
    <ligand>
        <name>UDP-N-acetyl-alpha-D-glucosamine</name>
        <dbReference type="ChEBI" id="CHEBI:57705"/>
    </ligand>
</feature>
<evidence type="ECO:0000256" key="2">
    <source>
        <dbReference type="ARBA" id="ARBA00022618"/>
    </source>
</evidence>
<dbReference type="HAMAP" id="MF_00033">
    <property type="entry name" value="MurG"/>
    <property type="match status" value="1"/>
</dbReference>
<dbReference type="GO" id="GO:0051301">
    <property type="term" value="P:cell division"/>
    <property type="evidence" value="ECO:0007669"/>
    <property type="project" value="UniProtKB-KW"/>
</dbReference>
<gene>
    <name evidence="10 13" type="primary">murG</name>
    <name evidence="13" type="ORF">GTP45_03355</name>
</gene>
<dbReference type="InterPro" id="IPR007235">
    <property type="entry name" value="Glyco_trans_28_C"/>
</dbReference>
<dbReference type="UniPathway" id="UPA00219"/>
<dbReference type="Gene3D" id="3.40.50.2000">
    <property type="entry name" value="Glycogen Phosphorylase B"/>
    <property type="match status" value="2"/>
</dbReference>
<comment type="similarity">
    <text evidence="10">Belongs to the glycosyltransferase 28 family. MurG subfamily.</text>
</comment>
<evidence type="ECO:0000259" key="11">
    <source>
        <dbReference type="Pfam" id="PF03033"/>
    </source>
</evidence>
<dbReference type="RefSeq" id="WP_161012444.1">
    <property type="nucleotide sequence ID" value="NZ_WWCK01000001.1"/>
</dbReference>
<comment type="subcellular location">
    <subcellularLocation>
        <location evidence="10">Cell membrane</location>
        <topology evidence="10">Peripheral membrane protein</topology>
        <orientation evidence="10">Cytoplasmic side</orientation>
    </subcellularLocation>
</comment>
<comment type="caution">
    <text evidence="13">The sequence shown here is derived from an EMBL/GenBank/DDBJ whole genome shotgun (WGS) entry which is preliminary data.</text>
</comment>
<comment type="pathway">
    <text evidence="10">Cell wall biogenesis; peptidoglycan biosynthesis.</text>
</comment>
<dbReference type="GO" id="GO:0071555">
    <property type="term" value="P:cell wall organization"/>
    <property type="evidence" value="ECO:0007669"/>
    <property type="project" value="UniProtKB-KW"/>
</dbReference>
<dbReference type="AlphaFoldDB" id="A0A7X4KB27"/>
<name>A0A7X4KB27_9BURK</name>
<dbReference type="GO" id="GO:0005886">
    <property type="term" value="C:plasma membrane"/>
    <property type="evidence" value="ECO:0007669"/>
    <property type="project" value="UniProtKB-SubCell"/>
</dbReference>
<evidence type="ECO:0000256" key="4">
    <source>
        <dbReference type="ARBA" id="ARBA00022679"/>
    </source>
</evidence>
<evidence type="ECO:0000313" key="14">
    <source>
        <dbReference type="Proteomes" id="UP000450012"/>
    </source>
</evidence>
<keyword evidence="1 10" id="KW-1003">Cell membrane</keyword>
<dbReference type="EC" id="2.4.1.227" evidence="10"/>
<keyword evidence="9 10" id="KW-0961">Cell wall biogenesis/degradation</keyword>
<organism evidence="13 14">
    <name type="scientific">Duganella rivi</name>
    <dbReference type="NCBI Taxonomy" id="2666083"/>
    <lineage>
        <taxon>Bacteria</taxon>
        <taxon>Pseudomonadati</taxon>
        <taxon>Pseudomonadota</taxon>
        <taxon>Betaproteobacteria</taxon>
        <taxon>Burkholderiales</taxon>
        <taxon>Oxalobacteraceae</taxon>
        <taxon>Telluria group</taxon>
        <taxon>Duganella</taxon>
    </lineage>
</organism>
<evidence type="ECO:0000256" key="9">
    <source>
        <dbReference type="ARBA" id="ARBA00023316"/>
    </source>
</evidence>
<dbReference type="GO" id="GO:0005975">
    <property type="term" value="P:carbohydrate metabolic process"/>
    <property type="evidence" value="ECO:0007669"/>
    <property type="project" value="InterPro"/>
</dbReference>
<dbReference type="Pfam" id="PF04101">
    <property type="entry name" value="Glyco_tran_28_C"/>
    <property type="match status" value="1"/>
</dbReference>
<dbReference type="GO" id="GO:0009252">
    <property type="term" value="P:peptidoglycan biosynthetic process"/>
    <property type="evidence" value="ECO:0007669"/>
    <property type="project" value="UniProtKB-UniRule"/>
</dbReference>
<evidence type="ECO:0000256" key="6">
    <source>
        <dbReference type="ARBA" id="ARBA00022984"/>
    </source>
</evidence>
<dbReference type="Proteomes" id="UP000450012">
    <property type="component" value="Unassembled WGS sequence"/>
</dbReference>
<evidence type="ECO:0000259" key="12">
    <source>
        <dbReference type="Pfam" id="PF04101"/>
    </source>
</evidence>
<evidence type="ECO:0000313" key="13">
    <source>
        <dbReference type="EMBL" id="MYM65873.1"/>
    </source>
</evidence>
<dbReference type="PANTHER" id="PTHR21015">
    <property type="entry name" value="UDP-N-ACETYLGLUCOSAMINE--N-ACETYLMURAMYL-(PENTAPEPTIDE) PYROPHOSPHORYL-UNDECAPRENOL N-ACETYLGLUCOSAMINE TRANSFERASE 1"/>
    <property type="match status" value="1"/>
</dbReference>
<keyword evidence="7 10" id="KW-0472">Membrane</keyword>
<dbReference type="EMBL" id="WWCK01000001">
    <property type="protein sequence ID" value="MYM65873.1"/>
    <property type="molecule type" value="Genomic_DNA"/>
</dbReference>
<feature type="domain" description="Glycosyl transferase family 28 C-terminal" evidence="12">
    <location>
        <begin position="185"/>
        <end position="344"/>
    </location>
</feature>
<comment type="caution">
    <text evidence="10">Lacks conserved residue(s) required for the propagation of feature annotation.</text>
</comment>
<sequence length="355" mass="37078">MKRLMIMAAGTGGHIFPGLAIAQTMRARGWEVSWLGTSAGMEQDLVPKSGIAMDSINFTGMRGKGLKHTVSGAFKMVKAFADCFSFIGSRKPDVVMGMGGYVTVPGGLMARLRGTPLVLVNADAALLLSNKTLVPAASRVCFGFPANFGNAAGKAVVTGNPVRKEILDMASPAQRFEGREGPLRILVVGGSLGAKALNDALPAALALIPEAQRPLVTHQSGKKNIDALRAAYQQAGVTANVVDFIDDMATAYSNADVVICRAGAITVSELTAAGVASVLVPFMASTTSHQRDNAQWMAKQKAAIHMPQTELSAQSVAALLETLTRASCLAMANAAREVGKRDANDAIAKVLEDLA</sequence>
<feature type="binding site" evidence="10">
    <location>
        <position position="245"/>
    </location>
    <ligand>
        <name>UDP-N-acetyl-alpha-D-glucosamine</name>
        <dbReference type="ChEBI" id="CHEBI:57705"/>
    </ligand>
</feature>
<keyword evidence="4 10" id="KW-0808">Transferase</keyword>
<dbReference type="PANTHER" id="PTHR21015:SF22">
    <property type="entry name" value="GLYCOSYLTRANSFERASE"/>
    <property type="match status" value="1"/>
</dbReference>
<dbReference type="NCBIfam" id="TIGR01133">
    <property type="entry name" value="murG"/>
    <property type="match status" value="1"/>
</dbReference>